<reference evidence="2 3" key="1">
    <citation type="submission" date="2024-02" db="EMBL/GenBank/DDBJ databases">
        <title>High-quality chromosome-scale genome assembly of Pensacola bahiagrass (Paspalum notatum Flugge var. saurae).</title>
        <authorList>
            <person name="Vega J.M."/>
            <person name="Podio M."/>
            <person name="Orjuela J."/>
            <person name="Siena L.A."/>
            <person name="Pessino S.C."/>
            <person name="Combes M.C."/>
            <person name="Mariac C."/>
            <person name="Albertini E."/>
            <person name="Pupilli F."/>
            <person name="Ortiz J.P.A."/>
            <person name="Leblanc O."/>
        </authorList>
    </citation>
    <scope>NUCLEOTIDE SEQUENCE [LARGE SCALE GENOMIC DNA]</scope>
    <source>
        <strain evidence="2">R1</strain>
        <tissue evidence="2">Leaf</tissue>
    </source>
</reference>
<feature type="compositionally biased region" description="Basic residues" evidence="1">
    <location>
        <begin position="64"/>
        <end position="76"/>
    </location>
</feature>
<proteinExistence type="predicted"/>
<evidence type="ECO:0000256" key="1">
    <source>
        <dbReference type="SAM" id="MobiDB-lite"/>
    </source>
</evidence>
<evidence type="ECO:0000313" key="3">
    <source>
        <dbReference type="Proteomes" id="UP001341281"/>
    </source>
</evidence>
<accession>A0AAQ3XG57</accession>
<name>A0AAQ3XG57_PASNO</name>
<keyword evidence="3" id="KW-1185">Reference proteome</keyword>
<gene>
    <name evidence="2" type="ORF">U9M48_041052</name>
</gene>
<dbReference type="Proteomes" id="UP001341281">
    <property type="component" value="Chromosome 09"/>
</dbReference>
<sequence>MGHLTGATPAPAMEVVDGKVDDKDRKVLNPVYDDWYATDQQVLGFLISSLSREIEVQSPQSQQRPRHGLRLKQCLHRRQEDVR</sequence>
<dbReference type="AlphaFoldDB" id="A0AAQ3XG57"/>
<feature type="region of interest" description="Disordered" evidence="1">
    <location>
        <begin position="56"/>
        <end position="83"/>
    </location>
</feature>
<organism evidence="2 3">
    <name type="scientific">Paspalum notatum var. saurae</name>
    <dbReference type="NCBI Taxonomy" id="547442"/>
    <lineage>
        <taxon>Eukaryota</taxon>
        <taxon>Viridiplantae</taxon>
        <taxon>Streptophyta</taxon>
        <taxon>Embryophyta</taxon>
        <taxon>Tracheophyta</taxon>
        <taxon>Spermatophyta</taxon>
        <taxon>Magnoliopsida</taxon>
        <taxon>Liliopsida</taxon>
        <taxon>Poales</taxon>
        <taxon>Poaceae</taxon>
        <taxon>PACMAD clade</taxon>
        <taxon>Panicoideae</taxon>
        <taxon>Andropogonodae</taxon>
        <taxon>Paspaleae</taxon>
        <taxon>Paspalinae</taxon>
        <taxon>Paspalum</taxon>
    </lineage>
</organism>
<protein>
    <submittedName>
        <fullName evidence="2">Uncharacterized protein</fullName>
    </submittedName>
</protein>
<evidence type="ECO:0000313" key="2">
    <source>
        <dbReference type="EMBL" id="WVZ95262.1"/>
    </source>
</evidence>
<dbReference type="EMBL" id="CP144753">
    <property type="protein sequence ID" value="WVZ95262.1"/>
    <property type="molecule type" value="Genomic_DNA"/>
</dbReference>